<feature type="transmembrane region" description="Helical" evidence="6">
    <location>
        <begin position="114"/>
        <end position="130"/>
    </location>
</feature>
<evidence type="ECO:0000256" key="3">
    <source>
        <dbReference type="ARBA" id="ARBA00022692"/>
    </source>
</evidence>
<evidence type="ECO:0000256" key="6">
    <source>
        <dbReference type="SAM" id="Phobius"/>
    </source>
</evidence>
<evidence type="ECO:0000256" key="5">
    <source>
        <dbReference type="ARBA" id="ARBA00023136"/>
    </source>
</evidence>
<feature type="transmembrane region" description="Helical" evidence="6">
    <location>
        <begin position="6"/>
        <end position="26"/>
    </location>
</feature>
<dbReference type="GO" id="GO:0005886">
    <property type="term" value="C:plasma membrane"/>
    <property type="evidence" value="ECO:0007669"/>
    <property type="project" value="UniProtKB-SubCell"/>
</dbReference>
<evidence type="ECO:0000313" key="8">
    <source>
        <dbReference type="Proteomes" id="UP000183894"/>
    </source>
</evidence>
<feature type="transmembrane region" description="Helical" evidence="6">
    <location>
        <begin position="312"/>
        <end position="328"/>
    </location>
</feature>
<dbReference type="InterPro" id="IPR001851">
    <property type="entry name" value="ABC_transp_permease"/>
</dbReference>
<dbReference type="Proteomes" id="UP000183894">
    <property type="component" value="Unassembled WGS sequence"/>
</dbReference>
<organism evidence="7 8">
    <name type="scientific">Haloferax larsenii</name>
    <dbReference type="NCBI Taxonomy" id="302484"/>
    <lineage>
        <taxon>Archaea</taxon>
        <taxon>Methanobacteriati</taxon>
        <taxon>Methanobacteriota</taxon>
        <taxon>Stenosarchaea group</taxon>
        <taxon>Halobacteria</taxon>
        <taxon>Halobacteriales</taxon>
        <taxon>Haloferacaceae</taxon>
        <taxon>Haloferax</taxon>
    </lineage>
</organism>
<feature type="transmembrane region" description="Helical" evidence="6">
    <location>
        <begin position="397"/>
        <end position="424"/>
    </location>
</feature>
<dbReference type="Pfam" id="PF02653">
    <property type="entry name" value="BPD_transp_2"/>
    <property type="match status" value="2"/>
</dbReference>
<evidence type="ECO:0000256" key="1">
    <source>
        <dbReference type="ARBA" id="ARBA00004651"/>
    </source>
</evidence>
<dbReference type="OrthoDB" id="15394at2157"/>
<keyword evidence="2" id="KW-1003">Cell membrane</keyword>
<feature type="transmembrane region" description="Helical" evidence="6">
    <location>
        <begin position="444"/>
        <end position="461"/>
    </location>
</feature>
<comment type="subcellular location">
    <subcellularLocation>
        <location evidence="1">Cell membrane</location>
        <topology evidence="1">Multi-pass membrane protein</topology>
    </subcellularLocation>
</comment>
<dbReference type="AlphaFoldDB" id="A0A1H7NRR5"/>
<accession>A0A1H7NRR5</accession>
<dbReference type="EMBL" id="FOAD01000003">
    <property type="protein sequence ID" value="SEL26051.1"/>
    <property type="molecule type" value="Genomic_DNA"/>
</dbReference>
<keyword evidence="4 6" id="KW-1133">Transmembrane helix</keyword>
<evidence type="ECO:0000256" key="2">
    <source>
        <dbReference type="ARBA" id="ARBA00022475"/>
    </source>
</evidence>
<dbReference type="PANTHER" id="PTHR30482">
    <property type="entry name" value="HIGH-AFFINITY BRANCHED-CHAIN AMINO ACID TRANSPORT SYSTEM PERMEASE"/>
    <property type="match status" value="1"/>
</dbReference>
<proteinExistence type="predicted"/>
<feature type="transmembrane region" description="Helical" evidence="6">
    <location>
        <begin position="82"/>
        <end position="102"/>
    </location>
</feature>
<feature type="transmembrane region" description="Helical" evidence="6">
    <location>
        <begin position="257"/>
        <end position="274"/>
    </location>
</feature>
<sequence length="484" mass="51371">MALADFFISLLTFVTIYSLFGLGLNVKFGFTGLIDFGHVAYFMIGAYVTVFVAMPAGLSETYEGLTGLGLATAFAGVPGGDLLGWLVALVVGMAAAALVSLLVGIPTIRLREDYLAITALGIATILNAVFHNERWLFNGAFGIREVHEPLSGVFPIGTGSFQLNLLLFGLPSVAILGYAAYRTAKVVRPLGVRPALLGTGATLALAGSVVFVITTMTGLVVDLGVLVLNVDNTIAFVLLVGSVVAGRAALTETDHIGALLALASALLFTLWYLGQPLVALVTDGETADLLLNLFWLYDATAGSAGGLDYDRFFFLFTLAFLVGAYLWVERTVNSPYGRVLRAVREDESVPEALGKPTFRYKIQSLMFGSALAGAAGGLWAANIGFIDPTQFASTVTFFAYTAVIIGGTANNRGVVLGTAVFWVINSGTRFLDDFFPSEYAQQLAALRLILIGALLIVILYYRPEGMLGEQDYDINLGRGGASDD</sequence>
<keyword evidence="3 6" id="KW-0812">Transmembrane</keyword>
<dbReference type="PANTHER" id="PTHR30482:SF10">
    <property type="entry name" value="HIGH-AFFINITY BRANCHED-CHAIN AMINO ACID TRANSPORT PROTEIN BRAE"/>
    <property type="match status" value="1"/>
</dbReference>
<feature type="transmembrane region" description="Helical" evidence="6">
    <location>
        <begin position="233"/>
        <end position="250"/>
    </location>
</feature>
<dbReference type="CDD" id="cd06581">
    <property type="entry name" value="TM_PBP1_LivM_like"/>
    <property type="match status" value="1"/>
</dbReference>
<evidence type="ECO:0000256" key="4">
    <source>
        <dbReference type="ARBA" id="ARBA00022989"/>
    </source>
</evidence>
<dbReference type="RefSeq" id="WP_074793429.1">
    <property type="nucleotide sequence ID" value="NZ_FOAD01000003.1"/>
</dbReference>
<feature type="transmembrane region" description="Helical" evidence="6">
    <location>
        <begin position="161"/>
        <end position="181"/>
    </location>
</feature>
<dbReference type="InterPro" id="IPR043428">
    <property type="entry name" value="LivM-like"/>
</dbReference>
<name>A0A1H7NRR5_HALLR</name>
<protein>
    <submittedName>
        <fullName evidence="7">Neutral amino acid ABC transporter membrane protein</fullName>
    </submittedName>
</protein>
<feature type="transmembrane region" description="Helical" evidence="6">
    <location>
        <begin position="365"/>
        <end position="385"/>
    </location>
</feature>
<feature type="transmembrane region" description="Helical" evidence="6">
    <location>
        <begin position="38"/>
        <end position="58"/>
    </location>
</feature>
<evidence type="ECO:0000313" key="7">
    <source>
        <dbReference type="EMBL" id="SEL26051.1"/>
    </source>
</evidence>
<gene>
    <name evidence="7" type="ORF">SAMN04488691_103410</name>
</gene>
<keyword evidence="5 6" id="KW-0472">Membrane</keyword>
<reference evidence="7 8" key="1">
    <citation type="submission" date="2016-10" db="EMBL/GenBank/DDBJ databases">
        <authorList>
            <person name="de Groot N.N."/>
        </authorList>
    </citation>
    <scope>NUCLEOTIDE SEQUENCE [LARGE SCALE GENOMIC DNA]</scope>
    <source>
        <strain evidence="7 8">CDM_5</strain>
    </source>
</reference>
<dbReference type="GO" id="GO:0015658">
    <property type="term" value="F:branched-chain amino acid transmembrane transporter activity"/>
    <property type="evidence" value="ECO:0007669"/>
    <property type="project" value="InterPro"/>
</dbReference>
<feature type="transmembrane region" description="Helical" evidence="6">
    <location>
        <begin position="202"/>
        <end position="221"/>
    </location>
</feature>